<evidence type="ECO:0000313" key="3">
    <source>
        <dbReference type="EMBL" id="KAK9164057.1"/>
    </source>
</evidence>
<evidence type="ECO:0000256" key="1">
    <source>
        <dbReference type="SAM" id="Coils"/>
    </source>
</evidence>
<evidence type="ECO:0000256" key="2">
    <source>
        <dbReference type="SAM" id="MobiDB-lite"/>
    </source>
</evidence>
<protein>
    <recommendedName>
        <fullName evidence="5">Plastid division protein PDV2</fullName>
    </recommendedName>
</protein>
<accession>A0AAP0L5E9</accession>
<dbReference type="PANTHER" id="PTHR33600">
    <property type="entry name" value="PLASTID DIVISION PROTEIN PDV2"/>
    <property type="match status" value="1"/>
</dbReference>
<dbReference type="InterPro" id="IPR038939">
    <property type="entry name" value="PDV1/PDV2"/>
</dbReference>
<name>A0AAP0L5E9_9MAGN</name>
<organism evidence="3 4">
    <name type="scientific">Stephania yunnanensis</name>
    <dbReference type="NCBI Taxonomy" id="152371"/>
    <lineage>
        <taxon>Eukaryota</taxon>
        <taxon>Viridiplantae</taxon>
        <taxon>Streptophyta</taxon>
        <taxon>Embryophyta</taxon>
        <taxon>Tracheophyta</taxon>
        <taxon>Spermatophyta</taxon>
        <taxon>Magnoliopsida</taxon>
        <taxon>Ranunculales</taxon>
        <taxon>Menispermaceae</taxon>
        <taxon>Menispermoideae</taxon>
        <taxon>Cissampelideae</taxon>
        <taxon>Stephania</taxon>
    </lineage>
</organism>
<feature type="coiled-coil region" evidence="1">
    <location>
        <begin position="57"/>
        <end position="84"/>
    </location>
</feature>
<keyword evidence="1" id="KW-0175">Coiled coil</keyword>
<comment type="caution">
    <text evidence="3">The sequence shown here is derived from an EMBL/GenBank/DDBJ whole genome shotgun (WGS) entry which is preliminary data.</text>
</comment>
<keyword evidence="4" id="KW-1185">Reference proteome</keyword>
<dbReference type="PANTHER" id="PTHR33600:SF3">
    <property type="entry name" value="PLASTID DIVISION PROTEIN PDV2"/>
    <property type="match status" value="1"/>
</dbReference>
<dbReference type="GO" id="GO:0010020">
    <property type="term" value="P:chloroplast fission"/>
    <property type="evidence" value="ECO:0007669"/>
    <property type="project" value="InterPro"/>
</dbReference>
<sequence>MEGDEITVVLSRASELRSKINTCIAKTKGGDDDDDDDDDDEHRRLGVSLRDDEYDCLLSVRDALESLEEQLSSLQALQQQQKYEREATLAEIDHSRKILLEKIKEYKGEDLEVIHEASAFASETVEYNDDLLLPPYPSHPPGSLILDKGYPSSFSPRHKFSRNGLVHIKSIPEARKNANESEQEPTQRPSTSNSPLTLRNVIQVAAKTVLTLVSVASILSLAGFEPRLQRSSRPFKFLHLFQKPAANVKATIQCPPGKILVMENGEPRCLVKERVQIPFEPVVTMPDINYGCG</sequence>
<dbReference type="AlphaFoldDB" id="A0AAP0L5E9"/>
<gene>
    <name evidence="3" type="ORF">Syun_004959</name>
</gene>
<dbReference type="EMBL" id="JBBNAF010000002">
    <property type="protein sequence ID" value="KAK9164057.1"/>
    <property type="molecule type" value="Genomic_DNA"/>
</dbReference>
<dbReference type="Proteomes" id="UP001420932">
    <property type="component" value="Unassembled WGS sequence"/>
</dbReference>
<feature type="compositionally biased region" description="Polar residues" evidence="2">
    <location>
        <begin position="184"/>
        <end position="195"/>
    </location>
</feature>
<reference evidence="3 4" key="1">
    <citation type="submission" date="2024-01" db="EMBL/GenBank/DDBJ databases">
        <title>Genome assemblies of Stephania.</title>
        <authorList>
            <person name="Yang L."/>
        </authorList>
    </citation>
    <scope>NUCLEOTIDE SEQUENCE [LARGE SCALE GENOMIC DNA]</scope>
    <source>
        <strain evidence="3">YNDBR</strain>
        <tissue evidence="3">Leaf</tissue>
    </source>
</reference>
<feature type="region of interest" description="Disordered" evidence="2">
    <location>
        <begin position="176"/>
        <end position="195"/>
    </location>
</feature>
<proteinExistence type="predicted"/>
<evidence type="ECO:0008006" key="5">
    <source>
        <dbReference type="Google" id="ProtNLM"/>
    </source>
</evidence>
<evidence type="ECO:0000313" key="4">
    <source>
        <dbReference type="Proteomes" id="UP001420932"/>
    </source>
</evidence>